<feature type="domain" description="Peptidase M28" evidence="2">
    <location>
        <begin position="118"/>
        <end position="311"/>
    </location>
</feature>
<dbReference type="PANTHER" id="PTHR12147">
    <property type="entry name" value="METALLOPEPTIDASE M28 FAMILY MEMBER"/>
    <property type="match status" value="1"/>
</dbReference>
<keyword evidence="3" id="KW-0378">Hydrolase</keyword>
<keyword evidence="1" id="KW-0732">Signal</keyword>
<feature type="chain" id="PRO_5036850291" evidence="1">
    <location>
        <begin position="18"/>
        <end position="322"/>
    </location>
</feature>
<dbReference type="PANTHER" id="PTHR12147:SF26">
    <property type="entry name" value="PEPTIDASE M28 DOMAIN-CONTAINING PROTEIN"/>
    <property type="match status" value="1"/>
</dbReference>
<evidence type="ECO:0000313" key="4">
    <source>
        <dbReference type="Proteomes" id="UP000633278"/>
    </source>
</evidence>
<sequence>MKQIFTFAVVTAFLSLAGCSSLSSNKIEIDEQVLLSNLKELASDSYEGRGFSKPGNYRAQEFIASQFELLDLEPFFSEGYIQKFPYTFSGKRRQRMFPIANPDKDLKNVPDTTVVGGNVLVQIKGKTDKIIIITGHLDHLGIRNGKIYNGADDDASGTAALISMAAYFKKNQPNHTLVFAAVDAEEIGSLGADYLVKNFPTDLSKVVLNINMDMIAHSESELYASGLYHYPQLKKSLEGIETPLTLLFGHDEPKNKELDDWTNSSDHRIFHNQKIPFVYFGVEDHKDYHKDTDTFENINQEFYVNAVKLITKAIQNFDTDLK</sequence>
<dbReference type="Gene3D" id="3.40.630.10">
    <property type="entry name" value="Zn peptidases"/>
    <property type="match status" value="1"/>
</dbReference>
<reference evidence="3" key="2">
    <citation type="submission" date="2020-09" db="EMBL/GenBank/DDBJ databases">
        <authorList>
            <person name="Sun Q."/>
            <person name="Zhou Y."/>
        </authorList>
    </citation>
    <scope>NUCLEOTIDE SEQUENCE</scope>
    <source>
        <strain evidence="3">CGMCC 1.15763</strain>
    </source>
</reference>
<keyword evidence="4" id="KW-1185">Reference proteome</keyword>
<dbReference type="GO" id="GO:0004177">
    <property type="term" value="F:aminopeptidase activity"/>
    <property type="evidence" value="ECO:0007669"/>
    <property type="project" value="UniProtKB-KW"/>
</dbReference>
<dbReference type="GO" id="GO:0006508">
    <property type="term" value="P:proteolysis"/>
    <property type="evidence" value="ECO:0007669"/>
    <property type="project" value="InterPro"/>
</dbReference>
<keyword evidence="3" id="KW-0645">Protease</keyword>
<accession>A0A917MBU8</accession>
<dbReference type="GO" id="GO:0008235">
    <property type="term" value="F:metalloexopeptidase activity"/>
    <property type="evidence" value="ECO:0007669"/>
    <property type="project" value="InterPro"/>
</dbReference>
<dbReference type="Pfam" id="PF04389">
    <property type="entry name" value="Peptidase_M28"/>
    <property type="match status" value="1"/>
</dbReference>
<dbReference type="Proteomes" id="UP000633278">
    <property type="component" value="Unassembled WGS sequence"/>
</dbReference>
<dbReference type="SUPFAM" id="SSF53187">
    <property type="entry name" value="Zn-dependent exopeptidases"/>
    <property type="match status" value="1"/>
</dbReference>
<evidence type="ECO:0000313" key="3">
    <source>
        <dbReference type="EMBL" id="GGG90989.1"/>
    </source>
</evidence>
<dbReference type="PROSITE" id="PS51257">
    <property type="entry name" value="PROKAR_LIPOPROTEIN"/>
    <property type="match status" value="1"/>
</dbReference>
<dbReference type="InterPro" id="IPR007484">
    <property type="entry name" value="Peptidase_M28"/>
</dbReference>
<dbReference type="RefSeq" id="WP_188597633.1">
    <property type="nucleotide sequence ID" value="NZ_BMJW01000001.1"/>
</dbReference>
<reference evidence="3" key="1">
    <citation type="journal article" date="2014" name="Int. J. Syst. Evol. Microbiol.">
        <title>Complete genome sequence of Corynebacterium casei LMG S-19264T (=DSM 44701T), isolated from a smear-ripened cheese.</title>
        <authorList>
            <consortium name="US DOE Joint Genome Institute (JGI-PGF)"/>
            <person name="Walter F."/>
            <person name="Albersmeier A."/>
            <person name="Kalinowski J."/>
            <person name="Ruckert C."/>
        </authorList>
    </citation>
    <scope>NUCLEOTIDE SEQUENCE</scope>
    <source>
        <strain evidence="3">CGMCC 1.15763</strain>
    </source>
</reference>
<protein>
    <submittedName>
        <fullName evidence="3">Aminopeptidase</fullName>
    </submittedName>
</protein>
<name>A0A917MBU8_9FLAO</name>
<comment type="caution">
    <text evidence="3">The sequence shown here is derived from an EMBL/GenBank/DDBJ whole genome shotgun (WGS) entry which is preliminary data.</text>
</comment>
<proteinExistence type="predicted"/>
<keyword evidence="3" id="KW-0031">Aminopeptidase</keyword>
<evidence type="ECO:0000256" key="1">
    <source>
        <dbReference type="SAM" id="SignalP"/>
    </source>
</evidence>
<dbReference type="EMBL" id="BMJW01000001">
    <property type="protein sequence ID" value="GGG90989.1"/>
    <property type="molecule type" value="Genomic_DNA"/>
</dbReference>
<organism evidence="3 4">
    <name type="scientific">Polaribacter pacificus</name>
    <dbReference type="NCBI Taxonomy" id="1775173"/>
    <lineage>
        <taxon>Bacteria</taxon>
        <taxon>Pseudomonadati</taxon>
        <taxon>Bacteroidota</taxon>
        <taxon>Flavobacteriia</taxon>
        <taxon>Flavobacteriales</taxon>
        <taxon>Flavobacteriaceae</taxon>
    </lineage>
</organism>
<gene>
    <name evidence="3" type="ORF">GCM10011416_04390</name>
</gene>
<feature type="signal peptide" evidence="1">
    <location>
        <begin position="1"/>
        <end position="17"/>
    </location>
</feature>
<evidence type="ECO:0000259" key="2">
    <source>
        <dbReference type="Pfam" id="PF04389"/>
    </source>
</evidence>
<dbReference type="InterPro" id="IPR045175">
    <property type="entry name" value="M28_fam"/>
</dbReference>
<dbReference type="AlphaFoldDB" id="A0A917MBU8"/>